<feature type="transmembrane region" description="Helical" evidence="5">
    <location>
        <begin position="44"/>
        <end position="64"/>
    </location>
</feature>
<keyword evidence="4 5" id="KW-0472">Membrane</keyword>
<feature type="transmembrane region" description="Helical" evidence="5">
    <location>
        <begin position="328"/>
        <end position="346"/>
    </location>
</feature>
<proteinExistence type="inferred from homology"/>
<dbReference type="HAMAP" id="MF_01600">
    <property type="entry name" value="UPF0182"/>
    <property type="match status" value="1"/>
</dbReference>
<name>B7KI40_GLOC7</name>
<dbReference type="GO" id="GO:0005886">
    <property type="term" value="C:plasma membrane"/>
    <property type="evidence" value="ECO:0007669"/>
    <property type="project" value="UniProtKB-SubCell"/>
</dbReference>
<feature type="transmembrane region" description="Helical" evidence="5">
    <location>
        <begin position="186"/>
        <end position="207"/>
    </location>
</feature>
<dbReference type="Pfam" id="PF03699">
    <property type="entry name" value="UPF0182"/>
    <property type="match status" value="1"/>
</dbReference>
<keyword evidence="1 5" id="KW-1003">Cell membrane</keyword>
<dbReference type="InterPro" id="IPR005372">
    <property type="entry name" value="UPF0182"/>
</dbReference>
<reference evidence="8" key="1">
    <citation type="journal article" date="2011" name="MBio">
        <title>Novel metabolic attributes of the genus Cyanothece, comprising a group of unicellular nitrogen-fixing Cyanobacteria.</title>
        <authorList>
            <person name="Bandyopadhyay A."/>
            <person name="Elvitigala T."/>
            <person name="Welsh E."/>
            <person name="Stockel J."/>
            <person name="Liberton M."/>
            <person name="Min H."/>
            <person name="Sherman L.A."/>
            <person name="Pakrasi H.B."/>
        </authorList>
    </citation>
    <scope>NUCLEOTIDE SEQUENCE [LARGE SCALE GENOMIC DNA]</scope>
    <source>
        <strain evidence="8">PCC 7424</strain>
    </source>
</reference>
<protein>
    <recommendedName>
        <fullName evidence="5">UPF0182 protein PCC7424_5177</fullName>
    </recommendedName>
</protein>
<sequence length="1009" mass="116738">MKRVIYLILIIAGFWLGIELITRLIIEILWFQEVGYLSSFLKRLLCQLILFIGVTGISASFLFVNLHFAHKYKWHSIPESLPKKYPHLKPIKDTRLTPQSISFRLPWLLFFVVICYLIAGVMLFYYSQLAFEVWTPKFNLANVNPPVLLFEGLNWFWNLIPSLPQNLLKLGAFSAIIFILFLKAELWITTIAGILSLLFGLIFAGNWTNVFKYLNSTPFKEFDPQFSKDVGFYVFTLPISEWLFLWLAGLIIYGVVTVSITYLLSGNSLSEGKFPGFSRPQLRHLYGLWGAVMAILVWRHILNRYELLYSSRGVIYGAGYTDIHVQQYVEIGLGIIAGLSAFWLFFKSISGASKPKLNPYYSRSKLKKISYHTAKTWYKLPFYLWFIILYLFVLIMGQFSSLFIQMLVVQPNELARERPYIARSINYTRAGFDLDKINAKIFDPEGVLTAEDIRNNALTIENIRLWDTQPLLQTNRQLQQIRLYYKFLSAEIDRYLMKTASTDQNDPFVPDTEPKTNDPNLINTTTEKQQVIIAARELDYEEVPDTAKTWVNEHLVYTHGYGFTLSPVNLVAEGGLPYYFVRDIGTSTDEGALQTSSEFIQYSIPITKPRIYFGQLTNTYVMTPTSVQEFDFPSGEENVYNTYDGAGGIQVGSWWRRGLFAIYLKDWQMLFTTDFLPDTKLLFRRQIDERIRTIAPFLQYDQNPYLVVADIGDTPPSGIKNTLYWIVDAYTISDRYPYSDPGENQYNYIRNSVKVVIDAYNGDVKFYIADPSDPIIKTWSKVFPAMFRSLDEMPINLRTHIRYPEDFFSAQSEQLLIYHMTDPQVFYNREDQWQIPREIYGNKTQSVAPYYLIMRLPEETQEEFILLHPYTPRSRPNLIGWLAGRSDGEQYGKLLLYLFPKQRLIYGSNQIEALINQDPAISQQISLWNREGSSVLQGNLLVIPIEQSLLYVEPLYLVAEENSVPTLARVIVFYENQIVMAPRLEEALTAIFEPEQSSTPAIIRPVEGL</sequence>
<feature type="transmembrane region" description="Helical" evidence="5">
    <location>
        <begin position="382"/>
        <end position="408"/>
    </location>
</feature>
<evidence type="ECO:0000256" key="5">
    <source>
        <dbReference type="HAMAP-Rule" id="MF_01600"/>
    </source>
</evidence>
<keyword evidence="8" id="KW-1185">Reference proteome</keyword>
<evidence type="ECO:0000313" key="8">
    <source>
        <dbReference type="Proteomes" id="UP000002384"/>
    </source>
</evidence>
<dbReference type="OrthoDB" id="9763654at2"/>
<dbReference type="KEGG" id="cyc:PCC7424_5177"/>
<feature type="transmembrane region" description="Helical" evidence="5">
    <location>
        <begin position="285"/>
        <end position="302"/>
    </location>
</feature>
<dbReference type="PANTHER" id="PTHR39344:SF1">
    <property type="entry name" value="UPF0182 PROTEIN SLL1060"/>
    <property type="match status" value="1"/>
</dbReference>
<feature type="transmembrane region" description="Helical" evidence="5">
    <location>
        <begin position="163"/>
        <end position="181"/>
    </location>
</feature>
<feature type="region of interest" description="Disordered" evidence="6">
    <location>
        <begin position="503"/>
        <end position="522"/>
    </location>
</feature>
<dbReference type="AlphaFoldDB" id="B7KI40"/>
<dbReference type="RefSeq" id="WP_015957106.1">
    <property type="nucleotide sequence ID" value="NC_011729.1"/>
</dbReference>
<gene>
    <name evidence="7" type="ordered locus">PCC7424_5177</name>
</gene>
<dbReference type="EMBL" id="CP001291">
    <property type="protein sequence ID" value="ACK73527.1"/>
    <property type="molecule type" value="Genomic_DNA"/>
</dbReference>
<feature type="transmembrane region" description="Helical" evidence="5">
    <location>
        <begin position="105"/>
        <end position="126"/>
    </location>
</feature>
<keyword evidence="3 5" id="KW-1133">Transmembrane helix</keyword>
<dbReference type="GO" id="GO:0005576">
    <property type="term" value="C:extracellular region"/>
    <property type="evidence" value="ECO:0007669"/>
    <property type="project" value="TreeGrafter"/>
</dbReference>
<accession>B7KI40</accession>
<feature type="transmembrane region" description="Helical" evidence="5">
    <location>
        <begin position="6"/>
        <end position="32"/>
    </location>
</feature>
<organism evidence="7 8">
    <name type="scientific">Gloeothece citriformis (strain PCC 7424)</name>
    <name type="common">Cyanothece sp. (strain PCC 7424)</name>
    <dbReference type="NCBI Taxonomy" id="65393"/>
    <lineage>
        <taxon>Bacteria</taxon>
        <taxon>Bacillati</taxon>
        <taxon>Cyanobacteriota</taxon>
        <taxon>Cyanophyceae</taxon>
        <taxon>Oscillatoriophycideae</taxon>
        <taxon>Chroococcales</taxon>
        <taxon>Aphanothecaceae</taxon>
        <taxon>Gloeothece</taxon>
        <taxon>Gloeothece citriformis</taxon>
    </lineage>
</organism>
<comment type="similarity">
    <text evidence="5">Belongs to the UPF0182 family.</text>
</comment>
<comment type="subcellular location">
    <subcellularLocation>
        <location evidence="5">Cell membrane</location>
        <topology evidence="5">Multi-pass membrane protein</topology>
    </subcellularLocation>
</comment>
<dbReference type="Proteomes" id="UP000002384">
    <property type="component" value="Chromosome"/>
</dbReference>
<dbReference type="NCBIfam" id="NF002707">
    <property type="entry name" value="PRK02509.1"/>
    <property type="match status" value="1"/>
</dbReference>
<evidence type="ECO:0000256" key="1">
    <source>
        <dbReference type="ARBA" id="ARBA00022475"/>
    </source>
</evidence>
<evidence type="ECO:0000313" key="7">
    <source>
        <dbReference type="EMBL" id="ACK73527.1"/>
    </source>
</evidence>
<dbReference type="PANTHER" id="PTHR39344">
    <property type="entry name" value="UPF0182 PROTEIN SLL1060"/>
    <property type="match status" value="1"/>
</dbReference>
<dbReference type="eggNOG" id="COG1615">
    <property type="taxonomic scope" value="Bacteria"/>
</dbReference>
<evidence type="ECO:0000256" key="2">
    <source>
        <dbReference type="ARBA" id="ARBA00022692"/>
    </source>
</evidence>
<evidence type="ECO:0000256" key="6">
    <source>
        <dbReference type="SAM" id="MobiDB-lite"/>
    </source>
</evidence>
<evidence type="ECO:0000256" key="3">
    <source>
        <dbReference type="ARBA" id="ARBA00022989"/>
    </source>
</evidence>
<keyword evidence="2 5" id="KW-0812">Transmembrane</keyword>
<dbReference type="HOGENOM" id="CLU_007733_0_0_3"/>
<feature type="transmembrane region" description="Helical" evidence="5">
    <location>
        <begin position="243"/>
        <end position="264"/>
    </location>
</feature>
<evidence type="ECO:0000256" key="4">
    <source>
        <dbReference type="ARBA" id="ARBA00023136"/>
    </source>
</evidence>